<evidence type="ECO:0000313" key="2">
    <source>
        <dbReference type="EMBL" id="KRY72253.1"/>
    </source>
</evidence>
<reference evidence="2 3" key="1">
    <citation type="submission" date="2015-01" db="EMBL/GenBank/DDBJ databases">
        <title>Evolution of Trichinella species and genotypes.</title>
        <authorList>
            <person name="Korhonen P.K."/>
            <person name="Edoardo P."/>
            <person name="Giuseppe L.R."/>
            <person name="Gasser R.B."/>
        </authorList>
    </citation>
    <scope>NUCLEOTIDE SEQUENCE [LARGE SCALE GENOMIC DNA]</scope>
    <source>
        <strain evidence="2">ISS13</strain>
    </source>
</reference>
<feature type="non-terminal residue" evidence="2">
    <location>
        <position position="1"/>
    </location>
</feature>
<dbReference type="PANTHER" id="PTHR16206">
    <property type="entry name" value="DEP DOMAIN-CONTAINING"/>
    <property type="match status" value="1"/>
</dbReference>
<protein>
    <submittedName>
        <fullName evidence="2">DEP domain-containing protein 7</fullName>
    </submittedName>
</protein>
<proteinExistence type="predicted"/>
<gene>
    <name evidence="2" type="primary">Depdc7</name>
    <name evidence="2" type="ORF">T4A_6356</name>
</gene>
<evidence type="ECO:0000256" key="1">
    <source>
        <dbReference type="SAM" id="MobiDB-lite"/>
    </source>
</evidence>
<dbReference type="EMBL" id="JYDR01000047">
    <property type="protein sequence ID" value="KRY72253.1"/>
    <property type="molecule type" value="Genomic_DNA"/>
</dbReference>
<dbReference type="PANTHER" id="PTHR16206:SF4">
    <property type="entry name" value="PROTEIN LET-99"/>
    <property type="match status" value="1"/>
</dbReference>
<name>A0A0V1EEK1_TRIPS</name>
<organism evidence="2 3">
    <name type="scientific">Trichinella pseudospiralis</name>
    <name type="common">Parasitic roundworm</name>
    <dbReference type="NCBI Taxonomy" id="6337"/>
    <lineage>
        <taxon>Eukaryota</taxon>
        <taxon>Metazoa</taxon>
        <taxon>Ecdysozoa</taxon>
        <taxon>Nematoda</taxon>
        <taxon>Enoplea</taxon>
        <taxon>Dorylaimia</taxon>
        <taxon>Trichinellida</taxon>
        <taxon>Trichinellidae</taxon>
        <taxon>Trichinella</taxon>
    </lineage>
</organism>
<dbReference type="Proteomes" id="UP000054632">
    <property type="component" value="Unassembled WGS sequence"/>
</dbReference>
<dbReference type="AlphaFoldDB" id="A0A0V1EEK1"/>
<sequence length="514" mass="59410">LLLQSAFASMHSSFSTFKPEHKKHFSPALKTTPDWHDIVKELKATAHPVDLISGSKQRGNLPFHIEKTIVSAPVLCQTRQDSINLKEIYNETNCKLCQASQRNTFDTTSSNQNEDSFHCSEKCFHQIRAKFSSPSIHQASNRSPASALVTTPTTPPSAPKIRHTTSVEKAKLACSATGQLSQHHQLALCDFASVQEKALQQLLQIVEIPVVDGILIPDCSLLDESCHEEKNFFKRYMPFSERKKSKDFFKMNSFSSWATMTRDIQFQDIWLNLAVKCLPEFDLSNFKDILNKSDLHSQRIYIYDKVRHYFKKHAKDHILLPAEYEDIVLQISSIVSKGQDFLGKALKATQLMFTLLPAERRKLPFRLLEFLAHVCNSENVSLNSKESNENQMLNDFKDSFFKCTAKNQDKTILWIRFAVENWKSICEYPNRFENEFLENCWSNNNKEVYCSQITKNQYQAEKCYYSATELVKMIPSIMTDDSLTSEEKLTFLTKFKKEYPELYNANFHYLNYKP</sequence>
<accession>A0A0V1EEK1</accession>
<comment type="caution">
    <text evidence="2">The sequence shown here is derived from an EMBL/GenBank/DDBJ whole genome shotgun (WGS) entry which is preliminary data.</text>
</comment>
<feature type="region of interest" description="Disordered" evidence="1">
    <location>
        <begin position="134"/>
        <end position="162"/>
    </location>
</feature>
<evidence type="ECO:0000313" key="3">
    <source>
        <dbReference type="Proteomes" id="UP000054632"/>
    </source>
</evidence>
<feature type="compositionally biased region" description="Polar residues" evidence="1">
    <location>
        <begin position="134"/>
        <end position="152"/>
    </location>
</feature>